<evidence type="ECO:0000313" key="2">
    <source>
        <dbReference type="Proteomes" id="UP000004578"/>
    </source>
</evidence>
<dbReference type="AlphaFoldDB" id="J1GQX6"/>
<keyword evidence="2" id="KW-1185">Reference proteome</keyword>
<dbReference type="Proteomes" id="UP000004578">
    <property type="component" value="Unassembled WGS sequence"/>
</dbReference>
<accession>J1GQX6</accession>
<protein>
    <submittedName>
        <fullName evidence="1">Uncharacterized protein</fullName>
    </submittedName>
</protein>
<reference evidence="1 2" key="1">
    <citation type="submission" date="2012-05" db="EMBL/GenBank/DDBJ databases">
        <authorList>
            <person name="Harkins D.M."/>
            <person name="Madupu R."/>
            <person name="Durkin A.S."/>
            <person name="Torralba M."/>
            <person name="Methe B."/>
            <person name="Sutton G.G."/>
            <person name="Nelson K.E."/>
        </authorList>
    </citation>
    <scope>NUCLEOTIDE SEQUENCE [LARGE SCALE GENOMIC DNA]</scope>
    <source>
        <strain evidence="1 2">F0490</strain>
    </source>
</reference>
<comment type="caution">
    <text evidence="1">The sequence shown here is derived from an EMBL/GenBank/DDBJ whole genome shotgun (WGS) entry which is preliminary data.</text>
</comment>
<sequence length="39" mass="4345">MRSAAPANEAAIVRQNRWVLLAEASGRERRSMTAMESNL</sequence>
<proteinExistence type="predicted"/>
<evidence type="ECO:0000313" key="1">
    <source>
        <dbReference type="EMBL" id="EJF35308.1"/>
    </source>
</evidence>
<name>J1GQX6_9ACTO</name>
<organism evidence="1 2">
    <name type="scientific">Schaalia georgiae F0490</name>
    <dbReference type="NCBI Taxonomy" id="1125717"/>
    <lineage>
        <taxon>Bacteria</taxon>
        <taxon>Bacillati</taxon>
        <taxon>Actinomycetota</taxon>
        <taxon>Actinomycetes</taxon>
        <taxon>Actinomycetales</taxon>
        <taxon>Actinomycetaceae</taxon>
        <taxon>Schaalia</taxon>
    </lineage>
</organism>
<gene>
    <name evidence="1" type="ORF">HMPREF1317_0169</name>
</gene>
<dbReference type="EMBL" id="AKFS01000302">
    <property type="protein sequence ID" value="EJF35308.1"/>
    <property type="molecule type" value="Genomic_DNA"/>
</dbReference>